<evidence type="ECO:0000256" key="4">
    <source>
        <dbReference type="ARBA" id="ARBA00022553"/>
    </source>
</evidence>
<evidence type="ECO:0000256" key="10">
    <source>
        <dbReference type="ARBA" id="ARBA00022741"/>
    </source>
</evidence>
<keyword evidence="13" id="KW-0157">Chromophore</keyword>
<evidence type="ECO:0000256" key="2">
    <source>
        <dbReference type="ARBA" id="ARBA00012438"/>
    </source>
</evidence>
<evidence type="ECO:0000256" key="14">
    <source>
        <dbReference type="ARBA" id="ARBA00023026"/>
    </source>
</evidence>
<keyword evidence="4" id="KW-0597">Phosphoprotein</keyword>
<keyword evidence="10" id="KW-0547">Nucleotide-binding</keyword>
<evidence type="ECO:0000256" key="15">
    <source>
        <dbReference type="ARBA" id="ARBA00023170"/>
    </source>
</evidence>
<evidence type="ECO:0000256" key="1">
    <source>
        <dbReference type="ARBA" id="ARBA00000085"/>
    </source>
</evidence>
<evidence type="ECO:0000256" key="13">
    <source>
        <dbReference type="ARBA" id="ARBA00022991"/>
    </source>
</evidence>
<comment type="caution">
    <text evidence="18">The sequence shown here is derived from an EMBL/GenBank/DDBJ whole genome shotgun (WGS) entry which is preliminary data.</text>
</comment>
<dbReference type="PANTHER" id="PTHR41523:SF8">
    <property type="entry name" value="ETHYLENE RESPONSE SENSOR PROTEIN"/>
    <property type="match status" value="1"/>
</dbReference>
<dbReference type="InterPro" id="IPR000014">
    <property type="entry name" value="PAS"/>
</dbReference>
<sequence>MDSHAASSWGEKHELTLLRSAVRAIGEALVITGPDLNPPGPLIEYVNPGFERMTGYTAQEVVGRSPRFLQGLLTDRAVLDHLHSSLAAGHSVQAETVNYRKDGAPYDVEWLITPVLKDGQVVHWVAAQRDVTERKRAEQRQRRMVDELNHRVNNSLAAVQSVAAQTFRDGQRSIGEVRDTFRNRLLALSRVHVLLAQEHWEGAPFRELAERQLMQHGRDVGRISLAGPQVRLAPGAAVAFGKALHELLTNAVQHGALAKPEGHVRLHWSTDVNTEPKRLQLHWVEEDGPLVALPMRRGLGLRLIERGLTHGLRAEVRLSFKPSGLQCDVAVPLAAIMPNAY</sequence>
<dbReference type="Pfam" id="PF07536">
    <property type="entry name" value="HWE_HK"/>
    <property type="match status" value="1"/>
</dbReference>
<dbReference type="SMART" id="SM00086">
    <property type="entry name" value="PAC"/>
    <property type="match status" value="1"/>
</dbReference>
<dbReference type="SUPFAM" id="SSF55785">
    <property type="entry name" value="PYP-like sensor domain (PAS domain)"/>
    <property type="match status" value="1"/>
</dbReference>
<evidence type="ECO:0000256" key="5">
    <source>
        <dbReference type="ARBA" id="ARBA00022606"/>
    </source>
</evidence>
<name>A0ABS1UAP7_9PROT</name>
<proteinExistence type="predicted"/>
<dbReference type="PANTHER" id="PTHR41523">
    <property type="entry name" value="TWO-COMPONENT SYSTEM SENSOR PROTEIN"/>
    <property type="match status" value="1"/>
</dbReference>
<evidence type="ECO:0000259" key="17">
    <source>
        <dbReference type="PROSITE" id="PS50113"/>
    </source>
</evidence>
<dbReference type="CDD" id="cd00130">
    <property type="entry name" value="PAS"/>
    <property type="match status" value="1"/>
</dbReference>
<evidence type="ECO:0000256" key="6">
    <source>
        <dbReference type="ARBA" id="ARBA00022630"/>
    </source>
</evidence>
<reference evidence="18 19" key="1">
    <citation type="submission" date="2021-01" db="EMBL/GenBank/DDBJ databases">
        <title>Belnapia mucosa sp. nov. and Belnapia arida sp. nov., isolated from the Tabernas Desert (Almeria, Spain).</title>
        <authorList>
            <person name="Molina-Menor E."/>
            <person name="Vidal-Verdu A."/>
            <person name="Calonge A."/>
            <person name="Satari L."/>
            <person name="Pereto J."/>
            <person name="Porcar M."/>
        </authorList>
    </citation>
    <scope>NUCLEOTIDE SEQUENCE [LARGE SCALE GENOMIC DNA]</scope>
    <source>
        <strain evidence="18 19">T18</strain>
    </source>
</reference>
<gene>
    <name evidence="18" type="ORF">JMJ56_27655</name>
</gene>
<dbReference type="InterPro" id="IPR001610">
    <property type="entry name" value="PAC"/>
</dbReference>
<keyword evidence="5" id="KW-0716">Sensory transduction</keyword>
<keyword evidence="7" id="KW-0288">FMN</keyword>
<dbReference type="RefSeq" id="WP_202834976.1">
    <property type="nucleotide sequence ID" value="NZ_JAETWB010000035.1"/>
</dbReference>
<keyword evidence="12" id="KW-0067">ATP-binding</keyword>
<dbReference type="InterPro" id="IPR000700">
    <property type="entry name" value="PAS-assoc_C"/>
</dbReference>
<keyword evidence="8" id="KW-0808">Transferase</keyword>
<evidence type="ECO:0000256" key="9">
    <source>
        <dbReference type="ARBA" id="ARBA00022737"/>
    </source>
</evidence>
<dbReference type="Gene3D" id="3.30.450.20">
    <property type="entry name" value="PAS domain"/>
    <property type="match status" value="1"/>
</dbReference>
<dbReference type="PROSITE" id="PS50112">
    <property type="entry name" value="PAS"/>
    <property type="match status" value="1"/>
</dbReference>
<dbReference type="Proteomes" id="UP000660885">
    <property type="component" value="Unassembled WGS sequence"/>
</dbReference>
<dbReference type="Gene3D" id="3.30.565.10">
    <property type="entry name" value="Histidine kinase-like ATPase, C-terminal domain"/>
    <property type="match status" value="1"/>
</dbReference>
<evidence type="ECO:0000256" key="8">
    <source>
        <dbReference type="ARBA" id="ARBA00022679"/>
    </source>
</evidence>
<dbReference type="EC" id="2.7.13.3" evidence="2"/>
<evidence type="ECO:0000259" key="16">
    <source>
        <dbReference type="PROSITE" id="PS50112"/>
    </source>
</evidence>
<evidence type="ECO:0000313" key="19">
    <source>
        <dbReference type="Proteomes" id="UP000660885"/>
    </source>
</evidence>
<keyword evidence="3" id="KW-0600">Photoreceptor protein</keyword>
<dbReference type="SUPFAM" id="SSF55874">
    <property type="entry name" value="ATPase domain of HSP90 chaperone/DNA topoisomerase II/histidine kinase"/>
    <property type="match status" value="1"/>
</dbReference>
<dbReference type="InterPro" id="IPR011102">
    <property type="entry name" value="Sig_transdc_His_kinase_HWE"/>
</dbReference>
<evidence type="ECO:0000256" key="12">
    <source>
        <dbReference type="ARBA" id="ARBA00022840"/>
    </source>
</evidence>
<feature type="domain" description="PAS" evidence="16">
    <location>
        <begin position="36"/>
        <end position="65"/>
    </location>
</feature>
<dbReference type="InterPro" id="IPR036890">
    <property type="entry name" value="HATPase_C_sf"/>
</dbReference>
<evidence type="ECO:0000256" key="7">
    <source>
        <dbReference type="ARBA" id="ARBA00022643"/>
    </source>
</evidence>
<dbReference type="NCBIfam" id="TIGR00229">
    <property type="entry name" value="sensory_box"/>
    <property type="match status" value="1"/>
</dbReference>
<evidence type="ECO:0000256" key="11">
    <source>
        <dbReference type="ARBA" id="ARBA00022777"/>
    </source>
</evidence>
<keyword evidence="11" id="KW-0418">Kinase</keyword>
<evidence type="ECO:0000256" key="3">
    <source>
        <dbReference type="ARBA" id="ARBA00022543"/>
    </source>
</evidence>
<keyword evidence="9" id="KW-0677">Repeat</keyword>
<dbReference type="PROSITE" id="PS50113">
    <property type="entry name" value="PAC"/>
    <property type="match status" value="1"/>
</dbReference>
<dbReference type="InterPro" id="IPR035965">
    <property type="entry name" value="PAS-like_dom_sf"/>
</dbReference>
<keyword evidence="14" id="KW-0843">Virulence</keyword>
<keyword evidence="6" id="KW-0285">Flavoprotein</keyword>
<evidence type="ECO:0000313" key="18">
    <source>
        <dbReference type="EMBL" id="MBL6081763.1"/>
    </source>
</evidence>
<protein>
    <recommendedName>
        <fullName evidence="2">histidine kinase</fullName>
        <ecNumber evidence="2">2.7.13.3</ecNumber>
    </recommendedName>
</protein>
<dbReference type="Pfam" id="PF13426">
    <property type="entry name" value="PAS_9"/>
    <property type="match status" value="1"/>
</dbReference>
<organism evidence="18 19">
    <name type="scientific">Belnapia arida</name>
    <dbReference type="NCBI Taxonomy" id="2804533"/>
    <lineage>
        <taxon>Bacteria</taxon>
        <taxon>Pseudomonadati</taxon>
        <taxon>Pseudomonadota</taxon>
        <taxon>Alphaproteobacteria</taxon>
        <taxon>Acetobacterales</taxon>
        <taxon>Roseomonadaceae</taxon>
        <taxon>Belnapia</taxon>
    </lineage>
</organism>
<keyword evidence="15" id="KW-0675">Receptor</keyword>
<dbReference type="EMBL" id="JAETWB010000035">
    <property type="protein sequence ID" value="MBL6081763.1"/>
    <property type="molecule type" value="Genomic_DNA"/>
</dbReference>
<feature type="domain" description="PAC" evidence="17">
    <location>
        <begin position="90"/>
        <end position="143"/>
    </location>
</feature>
<dbReference type="SMART" id="SM00911">
    <property type="entry name" value="HWE_HK"/>
    <property type="match status" value="1"/>
</dbReference>
<accession>A0ABS1UAP7</accession>
<keyword evidence="19" id="KW-1185">Reference proteome</keyword>
<comment type="catalytic activity">
    <reaction evidence="1">
        <text>ATP + protein L-histidine = ADP + protein N-phospho-L-histidine.</text>
        <dbReference type="EC" id="2.7.13.3"/>
    </reaction>
</comment>